<evidence type="ECO:0000259" key="3">
    <source>
        <dbReference type="Pfam" id="PF13472"/>
    </source>
</evidence>
<keyword evidence="2" id="KW-1015">Disulfide bond</keyword>
<sequence length="318" mass="32239">MRCSPHSRADRSRHMITRAVDDIAAHTEPARGRRRRMTLLAATIVAIAGLALGSAVAAPAYAASASVVTGKGGGGGGKPGGGGGGGSGTELEYAALGDSYASGVGTGSYLERTCYTSSKSYPKLLDADANLRLAAFPACSGASTANVISGQVPAIPATTTRVTLTVGGNDVGFANVMQNCFVFVSSSCESYIVAGETLVANGTVATNIANTVLAIRAKAPGAKIVVAGYPKLFNEPNAKYKWAARVNGDTVALNDAIEAAAVANGAVFVDVETAFAGHGIGSGSAWINDFNFLLPKEGFHPNATGYSAYATEVRKVIG</sequence>
<dbReference type="InterPro" id="IPR036514">
    <property type="entry name" value="SGNH_hydro_sf"/>
</dbReference>
<dbReference type="GO" id="GO:0019433">
    <property type="term" value="P:triglyceride catabolic process"/>
    <property type="evidence" value="ECO:0007669"/>
    <property type="project" value="TreeGrafter"/>
</dbReference>
<name>A0A3M8A1M7_9MICO</name>
<dbReference type="GO" id="GO:0004806">
    <property type="term" value="F:triacylglycerol lipase activity"/>
    <property type="evidence" value="ECO:0007669"/>
    <property type="project" value="TreeGrafter"/>
</dbReference>
<dbReference type="Gene3D" id="3.40.50.1110">
    <property type="entry name" value="SGNH hydrolase"/>
    <property type="match status" value="1"/>
</dbReference>
<dbReference type="PANTHER" id="PTHR37981">
    <property type="entry name" value="LIPASE 2"/>
    <property type="match status" value="1"/>
</dbReference>
<evidence type="ECO:0000313" key="5">
    <source>
        <dbReference type="Proteomes" id="UP000275048"/>
    </source>
</evidence>
<dbReference type="EMBL" id="RHHB01000054">
    <property type="protein sequence ID" value="RNB45138.1"/>
    <property type="molecule type" value="Genomic_DNA"/>
</dbReference>
<feature type="active site" evidence="1">
    <location>
        <position position="300"/>
    </location>
</feature>
<dbReference type="SUPFAM" id="SSF52266">
    <property type="entry name" value="SGNH hydrolase"/>
    <property type="match status" value="1"/>
</dbReference>
<accession>A0A3M8A1M7</accession>
<feature type="active site" description="Nucleophile" evidence="1">
    <location>
        <position position="99"/>
    </location>
</feature>
<feature type="domain" description="SGNH hydrolase-type esterase" evidence="3">
    <location>
        <begin position="95"/>
        <end position="307"/>
    </location>
</feature>
<feature type="disulfide bond" evidence="2">
    <location>
        <begin position="180"/>
        <end position="188"/>
    </location>
</feature>
<protein>
    <submittedName>
        <fullName evidence="4">SGNH/GDSL hydrolase family protein</fullName>
    </submittedName>
</protein>
<feature type="disulfide bond" evidence="2">
    <location>
        <begin position="114"/>
        <end position="139"/>
    </location>
</feature>
<dbReference type="Proteomes" id="UP000275048">
    <property type="component" value="Unassembled WGS sequence"/>
</dbReference>
<reference evidence="4 5" key="1">
    <citation type="submission" date="2018-10" db="EMBL/GenBank/DDBJ databases">
        <title>Isolation, diversity and antibacterial activity of antinobacteria from the wheat rhizosphere soil.</title>
        <authorList>
            <person name="Sun T."/>
        </authorList>
    </citation>
    <scope>NUCLEOTIDE SEQUENCE [LARGE SCALE GENOMIC DNA]</scope>
    <source>
        <strain evidence="4 5">SJ-23</strain>
    </source>
</reference>
<organism evidence="4 5">
    <name type="scientific">Agromyces tardus</name>
    <dbReference type="NCBI Taxonomy" id="2583849"/>
    <lineage>
        <taxon>Bacteria</taxon>
        <taxon>Bacillati</taxon>
        <taxon>Actinomycetota</taxon>
        <taxon>Actinomycetes</taxon>
        <taxon>Micrococcales</taxon>
        <taxon>Microbacteriaceae</taxon>
        <taxon>Agromyces</taxon>
    </lineage>
</organism>
<dbReference type="InterPro" id="IPR013830">
    <property type="entry name" value="SGNH_hydro"/>
</dbReference>
<dbReference type="AlphaFoldDB" id="A0A3M8A1M7"/>
<evidence type="ECO:0000256" key="2">
    <source>
        <dbReference type="PIRSR" id="PIRSR637460-2"/>
    </source>
</evidence>
<keyword evidence="4" id="KW-0378">Hydrolase</keyword>
<gene>
    <name evidence="4" type="ORF">EDM22_16820</name>
</gene>
<dbReference type="CDD" id="cd01823">
    <property type="entry name" value="SEST_like"/>
    <property type="match status" value="1"/>
</dbReference>
<keyword evidence="5" id="KW-1185">Reference proteome</keyword>
<dbReference type="PANTHER" id="PTHR37981:SF1">
    <property type="entry name" value="SGNH HYDROLASE-TYPE ESTERASE DOMAIN-CONTAINING PROTEIN"/>
    <property type="match status" value="1"/>
</dbReference>
<proteinExistence type="predicted"/>
<evidence type="ECO:0000256" key="1">
    <source>
        <dbReference type="PIRSR" id="PIRSR637460-1"/>
    </source>
</evidence>
<dbReference type="InterPro" id="IPR037460">
    <property type="entry name" value="SEST-like"/>
</dbReference>
<dbReference type="Pfam" id="PF13472">
    <property type="entry name" value="Lipase_GDSL_2"/>
    <property type="match status" value="1"/>
</dbReference>
<evidence type="ECO:0000313" key="4">
    <source>
        <dbReference type="EMBL" id="RNB45138.1"/>
    </source>
</evidence>
<dbReference type="OrthoDB" id="5503950at2"/>
<comment type="caution">
    <text evidence="4">The sequence shown here is derived from an EMBL/GenBank/DDBJ whole genome shotgun (WGS) entry which is preliminary data.</text>
</comment>